<keyword evidence="3" id="KW-1185">Reference proteome</keyword>
<gene>
    <name evidence="2" type="ORF">LSALG_LOCUS36328</name>
</gene>
<sequence>MSTCFNFGLLYLLSSVSSPPITVPPRMLFFGFRFVFIVLWSPPPDSSYRLSYQVLVIYRLFPTDRPSRSFHHHSIFLLASLSLFHIFHRTPCLALNRRFLHIYIGGLNKRNNHTGASMVVSFYRLELHKIVFKKGDIRINNLKPQGQRLNCEWKEKKYRSGKERREIDVASLALSSIIRAKLRMERKQISPRKREKGDQGCLHLVVNKSENKENKYLLQHFYKNEKRKRRSQIRMK</sequence>
<reference evidence="2" key="1">
    <citation type="submission" date="2023-04" db="EMBL/GenBank/DDBJ databases">
        <authorList>
            <person name="Vijverberg K."/>
            <person name="Xiong W."/>
            <person name="Schranz E."/>
        </authorList>
    </citation>
    <scope>NUCLEOTIDE SEQUENCE</scope>
</reference>
<feature type="signal peptide" evidence="1">
    <location>
        <begin position="1"/>
        <end position="18"/>
    </location>
</feature>
<keyword evidence="1" id="KW-0732">Signal</keyword>
<dbReference type="EMBL" id="OX465084">
    <property type="protein sequence ID" value="CAI9297519.1"/>
    <property type="molecule type" value="Genomic_DNA"/>
</dbReference>
<proteinExistence type="predicted"/>
<accession>A0AA36EIQ1</accession>
<evidence type="ECO:0000313" key="3">
    <source>
        <dbReference type="Proteomes" id="UP001177003"/>
    </source>
</evidence>
<dbReference type="Proteomes" id="UP001177003">
    <property type="component" value="Chromosome 8"/>
</dbReference>
<organism evidence="2 3">
    <name type="scientific">Lactuca saligna</name>
    <name type="common">Willowleaf lettuce</name>
    <dbReference type="NCBI Taxonomy" id="75948"/>
    <lineage>
        <taxon>Eukaryota</taxon>
        <taxon>Viridiplantae</taxon>
        <taxon>Streptophyta</taxon>
        <taxon>Embryophyta</taxon>
        <taxon>Tracheophyta</taxon>
        <taxon>Spermatophyta</taxon>
        <taxon>Magnoliopsida</taxon>
        <taxon>eudicotyledons</taxon>
        <taxon>Gunneridae</taxon>
        <taxon>Pentapetalae</taxon>
        <taxon>asterids</taxon>
        <taxon>campanulids</taxon>
        <taxon>Asterales</taxon>
        <taxon>Asteraceae</taxon>
        <taxon>Cichorioideae</taxon>
        <taxon>Cichorieae</taxon>
        <taxon>Lactucinae</taxon>
        <taxon>Lactuca</taxon>
    </lineage>
</organism>
<protein>
    <submittedName>
        <fullName evidence="2">Uncharacterized protein</fullName>
    </submittedName>
</protein>
<evidence type="ECO:0000313" key="2">
    <source>
        <dbReference type="EMBL" id="CAI9297519.1"/>
    </source>
</evidence>
<evidence type="ECO:0000256" key="1">
    <source>
        <dbReference type="SAM" id="SignalP"/>
    </source>
</evidence>
<dbReference type="AlphaFoldDB" id="A0AA36EIQ1"/>
<name>A0AA36EIQ1_LACSI</name>
<feature type="chain" id="PRO_5044201282" evidence="1">
    <location>
        <begin position="19"/>
        <end position="236"/>
    </location>
</feature>